<dbReference type="AlphaFoldDB" id="A0A2P2PDE6"/>
<keyword evidence="1" id="KW-0472">Membrane</keyword>
<keyword evidence="1" id="KW-1133">Transmembrane helix</keyword>
<protein>
    <submittedName>
        <fullName evidence="2">Uncharacterized protein</fullName>
    </submittedName>
</protein>
<organism evidence="2">
    <name type="scientific">Rhizophora mucronata</name>
    <name type="common">Asiatic mangrove</name>
    <dbReference type="NCBI Taxonomy" id="61149"/>
    <lineage>
        <taxon>Eukaryota</taxon>
        <taxon>Viridiplantae</taxon>
        <taxon>Streptophyta</taxon>
        <taxon>Embryophyta</taxon>
        <taxon>Tracheophyta</taxon>
        <taxon>Spermatophyta</taxon>
        <taxon>Magnoliopsida</taxon>
        <taxon>eudicotyledons</taxon>
        <taxon>Gunneridae</taxon>
        <taxon>Pentapetalae</taxon>
        <taxon>rosids</taxon>
        <taxon>fabids</taxon>
        <taxon>Malpighiales</taxon>
        <taxon>Rhizophoraceae</taxon>
        <taxon>Rhizophora</taxon>
    </lineage>
</organism>
<accession>A0A2P2PDE6</accession>
<feature type="transmembrane region" description="Helical" evidence="1">
    <location>
        <begin position="6"/>
        <end position="31"/>
    </location>
</feature>
<proteinExistence type="predicted"/>
<reference evidence="2" key="1">
    <citation type="submission" date="2018-02" db="EMBL/GenBank/DDBJ databases">
        <title>Rhizophora mucronata_Transcriptome.</title>
        <authorList>
            <person name="Meera S.P."/>
            <person name="Sreeshan A."/>
            <person name="Augustine A."/>
        </authorList>
    </citation>
    <scope>NUCLEOTIDE SEQUENCE</scope>
    <source>
        <tissue evidence="2">Leaf</tissue>
    </source>
</reference>
<name>A0A2P2PDE6_RHIMU</name>
<keyword evidence="1" id="KW-0812">Transmembrane</keyword>
<sequence>MYGSIMIFFSLSVSSLALLQYCCELVIRVLWRRK</sequence>
<evidence type="ECO:0000313" key="2">
    <source>
        <dbReference type="EMBL" id="MBX52754.1"/>
    </source>
</evidence>
<evidence type="ECO:0000256" key="1">
    <source>
        <dbReference type="SAM" id="Phobius"/>
    </source>
</evidence>
<dbReference type="EMBL" id="GGEC01072270">
    <property type="protein sequence ID" value="MBX52754.1"/>
    <property type="molecule type" value="Transcribed_RNA"/>
</dbReference>